<dbReference type="Pfam" id="PF13185">
    <property type="entry name" value="GAF_2"/>
    <property type="match status" value="1"/>
</dbReference>
<dbReference type="PROSITE" id="PS50113">
    <property type="entry name" value="PAC"/>
    <property type="match status" value="1"/>
</dbReference>
<feature type="compositionally biased region" description="Acidic residues" evidence="3">
    <location>
        <begin position="42"/>
        <end position="61"/>
    </location>
</feature>
<gene>
    <name evidence="5" type="ORF">HTZ84_21505</name>
</gene>
<dbReference type="SUPFAM" id="SSF88659">
    <property type="entry name" value="Sigma3 and sigma4 domains of RNA polymerase sigma factors"/>
    <property type="match status" value="1"/>
</dbReference>
<dbReference type="Gene3D" id="3.30.450.20">
    <property type="entry name" value="PAS domain"/>
    <property type="match status" value="1"/>
</dbReference>
<protein>
    <submittedName>
        <fullName evidence="5">Helix-turn-helix domain-containing protein</fullName>
    </submittedName>
</protein>
<dbReference type="InterPro" id="IPR013656">
    <property type="entry name" value="PAS_4"/>
</dbReference>
<evidence type="ECO:0000313" key="5">
    <source>
        <dbReference type="EMBL" id="NUC74844.1"/>
    </source>
</evidence>
<dbReference type="InterPro" id="IPR007050">
    <property type="entry name" value="HTH_bacterioopsin"/>
</dbReference>
<dbReference type="PANTHER" id="PTHR34236:SF1">
    <property type="entry name" value="DIMETHYL SULFOXIDE REDUCTASE TRANSCRIPTIONAL ACTIVATOR"/>
    <property type="match status" value="1"/>
</dbReference>
<evidence type="ECO:0000256" key="1">
    <source>
        <dbReference type="ARBA" id="ARBA00023015"/>
    </source>
</evidence>
<dbReference type="InterPro" id="IPR013324">
    <property type="entry name" value="RNA_pol_sigma_r3/r4-like"/>
</dbReference>
<dbReference type="Pfam" id="PF15915">
    <property type="entry name" value="BAT"/>
    <property type="match status" value="1"/>
</dbReference>
<evidence type="ECO:0000256" key="3">
    <source>
        <dbReference type="SAM" id="MobiDB-lite"/>
    </source>
</evidence>
<dbReference type="Proteomes" id="UP001016761">
    <property type="component" value="Unassembled WGS sequence"/>
</dbReference>
<dbReference type="InterPro" id="IPR000700">
    <property type="entry name" value="PAS-assoc_C"/>
</dbReference>
<dbReference type="InterPro" id="IPR031803">
    <property type="entry name" value="BAT_GAF/HTH-assoc"/>
</dbReference>
<keyword evidence="1" id="KW-0805">Transcription regulation</keyword>
<evidence type="ECO:0000313" key="6">
    <source>
        <dbReference type="Proteomes" id="UP001016761"/>
    </source>
</evidence>
<accession>A0ABX2LF17</accession>
<dbReference type="PANTHER" id="PTHR34236">
    <property type="entry name" value="DIMETHYL SULFOXIDE REDUCTASE TRANSCRIPTIONAL ACTIVATOR"/>
    <property type="match status" value="1"/>
</dbReference>
<dbReference type="CDD" id="cd00130">
    <property type="entry name" value="PAS"/>
    <property type="match status" value="1"/>
</dbReference>
<dbReference type="SUPFAM" id="SSF55785">
    <property type="entry name" value="PYP-like sensor domain (PAS domain)"/>
    <property type="match status" value="1"/>
</dbReference>
<dbReference type="NCBIfam" id="TIGR00229">
    <property type="entry name" value="sensory_box"/>
    <property type="match status" value="1"/>
</dbReference>
<dbReference type="Pfam" id="PF08448">
    <property type="entry name" value="PAS_4"/>
    <property type="match status" value="1"/>
</dbReference>
<dbReference type="InterPro" id="IPR003018">
    <property type="entry name" value="GAF"/>
</dbReference>
<dbReference type="EMBL" id="JABUQZ010000002">
    <property type="protein sequence ID" value="NUC74844.1"/>
    <property type="molecule type" value="Genomic_DNA"/>
</dbReference>
<evidence type="ECO:0000256" key="2">
    <source>
        <dbReference type="ARBA" id="ARBA00023163"/>
    </source>
</evidence>
<dbReference type="InterPro" id="IPR000014">
    <property type="entry name" value="PAS"/>
</dbReference>
<dbReference type="RefSeq" id="WP_174682693.1">
    <property type="nucleotide sequence ID" value="NZ_JABUQZ010000002.1"/>
</dbReference>
<dbReference type="InterPro" id="IPR035965">
    <property type="entry name" value="PAS-like_dom_sf"/>
</dbReference>
<feature type="domain" description="PAC" evidence="4">
    <location>
        <begin position="257"/>
        <end position="308"/>
    </location>
</feature>
<sequence length="711" mass="76965">MSPEIRSGPIVHISTSHTESLQARLCEASSAGVRSITPAALEDDLESVFDGENESDGESESDAGPSVPAGFVLELERPERVRTALERLFEAWPDAPTVVAPPTGSEALAAAALRGGAAEYAPLDGDGDPVERIVDAIRTLGGAVSAGETAGEPTSATAANGAGRAVGVSAAPVESRPATESTGEYHRILANELPDEAFVIAADGTYLEAKVRSDAADLYTTTADELPGKNLAEVFPDDRAAELQACVDRTLRTGDVQSIEYEARTTDGCRRYEGRVVPIDEPIDGRNAVVWLARDITERMRRERELRSRRDELETLNRISAVVGQVIDTLVEAPSREAIEREVCDQLVESELYCGAWIAERTGEGSLAFRTGAGDVDAYLDRAKELEEGHAYLVQQAAETGEIQTATRIPTSDSMPESLCRAARTDGVRSAIAVPISHNDSVYGVLTVLADREDAFGEGERAGFGLLGETIGFTIMAVKNRQLLFADTVVELEFRIDGGNTFSFDLSERYGCTVSLEWAGTTADGRTVQYVTIDGLDGETVLEEAEAHPSIENCRLIHDGGENCTIEIRLAKSGVRTLANHGATFREVTVDDGVGTCLIEVSQDANVREIAKALTVIYENTELVARREIDRPVRTAAQRRDRIFDQLTDRQLTTLRLAYYSGFFEWPRESTGEEIAEAMNVSPPTMHQHLRKGMKAVLEKFFEASGGPQPP</sequence>
<comment type="caution">
    <text evidence="5">The sequence shown here is derived from an EMBL/GenBank/DDBJ whole genome shotgun (WGS) entry which is preliminary data.</text>
</comment>
<dbReference type="Gene3D" id="3.30.450.40">
    <property type="match status" value="1"/>
</dbReference>
<dbReference type="InterPro" id="IPR029016">
    <property type="entry name" value="GAF-like_dom_sf"/>
</dbReference>
<dbReference type="InterPro" id="IPR036388">
    <property type="entry name" value="WH-like_DNA-bd_sf"/>
</dbReference>
<dbReference type="Pfam" id="PF04967">
    <property type="entry name" value="HTH_10"/>
    <property type="match status" value="1"/>
</dbReference>
<proteinExistence type="predicted"/>
<keyword evidence="2" id="KW-0804">Transcription</keyword>
<dbReference type="Gene3D" id="1.10.10.10">
    <property type="entry name" value="Winged helix-like DNA-binding domain superfamily/Winged helix DNA-binding domain"/>
    <property type="match status" value="1"/>
</dbReference>
<evidence type="ECO:0000259" key="4">
    <source>
        <dbReference type="PROSITE" id="PS50113"/>
    </source>
</evidence>
<reference evidence="5 6" key="1">
    <citation type="submission" date="2020-06" db="EMBL/GenBank/DDBJ databases">
        <title>Haloterrigena sp. nov., an extremely halophilic archaeon isolated from a saline sediment.</title>
        <authorList>
            <person name="Liu B.-B."/>
        </authorList>
    </citation>
    <scope>NUCLEOTIDE SEQUENCE [LARGE SCALE GENOMIC DNA]</scope>
    <source>
        <strain evidence="5 6">SYSU A558-1</strain>
    </source>
</reference>
<keyword evidence="6" id="KW-1185">Reference proteome</keyword>
<feature type="region of interest" description="Disordered" evidence="3">
    <location>
        <begin position="42"/>
        <end position="68"/>
    </location>
</feature>
<dbReference type="SUPFAM" id="SSF55781">
    <property type="entry name" value="GAF domain-like"/>
    <property type="match status" value="1"/>
</dbReference>
<name>A0ABX2LF17_9EURY</name>
<organism evidence="5 6">
    <name type="scientific">Haloterrigena gelatinilytica</name>
    <dbReference type="NCBI Taxonomy" id="2741724"/>
    <lineage>
        <taxon>Archaea</taxon>
        <taxon>Methanobacteriati</taxon>
        <taxon>Methanobacteriota</taxon>
        <taxon>Stenosarchaea group</taxon>
        <taxon>Halobacteria</taxon>
        <taxon>Halobacteriales</taxon>
        <taxon>Natrialbaceae</taxon>
        <taxon>Haloterrigena</taxon>
    </lineage>
</organism>